<dbReference type="GeneID" id="56060739"/>
<dbReference type="KEGG" id="nox:C5F49_02265"/>
<accession>A0A7D5M4P7</accession>
<sequence length="89" mass="10094">MKCKYCGKNFNAKNSIFCSKKCNTYHSAELERKTNLKSVTVTIKMDQDVSNGLRKIQSDLIRNATENISFSYVVNLVLKEGIKNKKLAS</sequence>
<dbReference type="PROSITE" id="PS50157">
    <property type="entry name" value="ZINC_FINGER_C2H2_2"/>
    <property type="match status" value="1"/>
</dbReference>
<dbReference type="AlphaFoldDB" id="A0A7D5M4P7"/>
<dbReference type="EMBL" id="CP026994">
    <property type="protein sequence ID" value="QLH04268.1"/>
    <property type="molecule type" value="Genomic_DNA"/>
</dbReference>
<evidence type="ECO:0000313" key="3">
    <source>
        <dbReference type="Proteomes" id="UP000509441"/>
    </source>
</evidence>
<reference evidence="2 3" key="1">
    <citation type="submission" date="2018-02" db="EMBL/GenBank/DDBJ databases">
        <title>Complete genome of Nitrosopumilus oxyclinae HCE1.</title>
        <authorList>
            <person name="Qin W."/>
            <person name="Zheng Y."/>
            <person name="Stahl D.A."/>
        </authorList>
    </citation>
    <scope>NUCLEOTIDE SEQUENCE [LARGE SCALE GENOMIC DNA]</scope>
    <source>
        <strain evidence="2 3">HCE1</strain>
    </source>
</reference>
<proteinExistence type="predicted"/>
<organism evidence="2 3">
    <name type="scientific">Nitrosopumilus oxyclinae</name>
    <dbReference type="NCBI Taxonomy" id="1959104"/>
    <lineage>
        <taxon>Archaea</taxon>
        <taxon>Nitrososphaerota</taxon>
        <taxon>Nitrososphaeria</taxon>
        <taxon>Nitrosopumilales</taxon>
        <taxon>Nitrosopumilaceae</taxon>
        <taxon>Nitrosopumilus</taxon>
    </lineage>
</organism>
<feature type="domain" description="C2H2-type" evidence="1">
    <location>
        <begin position="1"/>
        <end position="31"/>
    </location>
</feature>
<name>A0A7D5M4P7_9ARCH</name>
<dbReference type="Proteomes" id="UP000509441">
    <property type="component" value="Chromosome"/>
</dbReference>
<dbReference type="RefSeq" id="WP_179363145.1">
    <property type="nucleotide sequence ID" value="NZ_CP026994.1"/>
</dbReference>
<evidence type="ECO:0000313" key="2">
    <source>
        <dbReference type="EMBL" id="QLH04268.1"/>
    </source>
</evidence>
<keyword evidence="3" id="KW-1185">Reference proteome</keyword>
<evidence type="ECO:0000259" key="1">
    <source>
        <dbReference type="PROSITE" id="PS50157"/>
    </source>
</evidence>
<protein>
    <recommendedName>
        <fullName evidence="1">C2H2-type domain-containing protein</fullName>
    </recommendedName>
</protein>
<dbReference type="InterPro" id="IPR013087">
    <property type="entry name" value="Znf_C2H2_type"/>
</dbReference>
<gene>
    <name evidence="2" type="ORF">C5F49_02265</name>
</gene>